<dbReference type="OrthoDB" id="46237at2157"/>
<evidence type="ECO:0000313" key="2">
    <source>
        <dbReference type="Proteomes" id="UP000073604"/>
    </source>
</evidence>
<proteinExistence type="predicted"/>
<dbReference type="Pfam" id="PF19538">
    <property type="entry name" value="DUF6062"/>
    <property type="match status" value="2"/>
</dbReference>
<dbReference type="KEGG" id="tpep:A0127_01760"/>
<gene>
    <name evidence="1" type="ORF">A0127_01760</name>
</gene>
<dbReference type="GeneID" id="27139232"/>
<dbReference type="EMBL" id="CP014750">
    <property type="protein sequence ID" value="AMQ17984.1"/>
    <property type="molecule type" value="Genomic_DNA"/>
</dbReference>
<organism evidence="1 2">
    <name type="scientific">Thermococcus peptonophilus</name>
    <dbReference type="NCBI Taxonomy" id="53952"/>
    <lineage>
        <taxon>Archaea</taxon>
        <taxon>Methanobacteriati</taxon>
        <taxon>Methanobacteriota</taxon>
        <taxon>Thermococci</taxon>
        <taxon>Thermococcales</taxon>
        <taxon>Thermococcaceae</taxon>
        <taxon>Thermococcus</taxon>
    </lineage>
</organism>
<name>A0A142CT82_9EURY</name>
<reference evidence="2" key="1">
    <citation type="submission" date="2016-03" db="EMBL/GenBank/DDBJ databases">
        <authorList>
            <person name="Oger P.M."/>
        </authorList>
    </citation>
    <scope>NUCLEOTIDE SEQUENCE [LARGE SCALE GENOMIC DNA]</scope>
    <source>
        <strain evidence="2">OG-1</strain>
    </source>
</reference>
<accession>A0A142CT82</accession>
<dbReference type="AlphaFoldDB" id="A0A142CT82"/>
<dbReference type="Proteomes" id="UP000073604">
    <property type="component" value="Chromosome"/>
</dbReference>
<keyword evidence="2" id="KW-1185">Reference proteome</keyword>
<sequence length="231" mass="26741">MDLIGVYLREAMDEGCPVCRILRSYEESQIETILYEHVNDPEVRKKFRKSLGLCTYHAWKTLEKAYSEPLLGPLGVAIIYEDVLSRYIGFLEDGRVSKEEGCFLCELVREKERSTIEGFADRIDELLPVYESSNAILCRRHYEMLLSEVARRDNDKATVLKEIQLKKLRKLRERLKSFIDKFDYLSKEEPTKEETSSLPLTIEALKGLETGITLGGRGNSKNVKRGLLKWR</sequence>
<protein>
    <submittedName>
        <fullName evidence="1">Uncharacterized protein</fullName>
    </submittedName>
</protein>
<evidence type="ECO:0000313" key="1">
    <source>
        <dbReference type="EMBL" id="AMQ17984.1"/>
    </source>
</evidence>
<dbReference type="RefSeq" id="WP_062387194.1">
    <property type="nucleotide sequence ID" value="NZ_CP014750.1"/>
</dbReference>
<dbReference type="STRING" id="53952.A0127_01760"/>
<dbReference type="InterPro" id="IPR045706">
    <property type="entry name" value="DUF6062"/>
</dbReference>